<sequence>MVTAVRELCPCTDGSNLQILNMLPSCFITARSAVAPLE</sequence>
<protein>
    <submittedName>
        <fullName evidence="1">Uncharacterized protein</fullName>
    </submittedName>
</protein>
<reference evidence="1" key="1">
    <citation type="submission" date="2018-10" db="EMBL/GenBank/DDBJ databases">
        <authorList>
            <person name="Gruber-Vodicka H."/>
            <person name="Jaeckle O."/>
        </authorList>
    </citation>
    <scope>NUCLEOTIDE SEQUENCE</scope>
</reference>
<accession>A0A484H8Q2</accession>
<dbReference type="AlphaFoldDB" id="A0A484H8Q2"/>
<dbReference type="EMBL" id="LR026963">
    <property type="protein sequence ID" value="VBB69153.1"/>
    <property type="molecule type" value="Genomic_DNA"/>
</dbReference>
<evidence type="ECO:0000313" key="1">
    <source>
        <dbReference type="EMBL" id="VBB69153.1"/>
    </source>
</evidence>
<organism evidence="1">
    <name type="scientific">invertebrate metagenome</name>
    <dbReference type="NCBI Taxonomy" id="1711999"/>
    <lineage>
        <taxon>unclassified sequences</taxon>
        <taxon>metagenomes</taxon>
        <taxon>organismal metagenomes</taxon>
    </lineage>
</organism>
<proteinExistence type="predicted"/>
<gene>
    <name evidence="1" type="ORF">RIEGSTA812A_PEG_626</name>
</gene>
<name>A0A484H8Q2_9ZZZZ</name>